<accession>A0A1B2E5E6</accession>
<proteinExistence type="predicted"/>
<dbReference type="EMBL" id="CP016809">
    <property type="protein sequence ID" value="ANY75191.1"/>
    <property type="molecule type" value="Genomic_DNA"/>
</dbReference>
<evidence type="ECO:0000313" key="1">
    <source>
        <dbReference type="EMBL" id="ANY75191.1"/>
    </source>
</evidence>
<sequence>MYVGEFRKNDFMIFSNGHGLRMLASMLALISRNVDKILYLPIRDNPLTEYLQRWFWDSSNNDLVLYHHSLQFNEWKEIRQNLKGYKDKVTYNINEEEYTEVPQKEYDRFRYRENKDGLHIKRKYETLFFEGSAKVFSIMSGRLIPLSEECHDYYLKYGSHDHAHMDLCRKDMQLCVDYYDAALWDSKNQRRARQ</sequence>
<dbReference type="KEGG" id="pib:BBD41_22910"/>
<protein>
    <submittedName>
        <fullName evidence="1">Uncharacterized protein</fullName>
    </submittedName>
</protein>
<gene>
    <name evidence="1" type="ORF">BBD41_22910</name>
</gene>
<organism evidence="1">
    <name type="scientific">Paenibacillus ihbetae</name>
    <dbReference type="NCBI Taxonomy" id="1870820"/>
    <lineage>
        <taxon>Bacteria</taxon>
        <taxon>Bacillati</taxon>
        <taxon>Bacillota</taxon>
        <taxon>Bacilli</taxon>
        <taxon>Bacillales</taxon>
        <taxon>Paenibacillaceae</taxon>
        <taxon>Paenibacillus</taxon>
    </lineage>
</organism>
<dbReference type="AlphaFoldDB" id="A0A1B2E5E6"/>
<name>A0A1B2E5E6_9BACL</name>
<reference evidence="1" key="1">
    <citation type="submission" date="2016-08" db="EMBL/GenBank/DDBJ databases">
        <title>Complete Genome Seqeunce of Paenibacillus sp. nov. IHBB 9852 from high altitute lake of Indian trans-Himalayas.</title>
        <authorList>
            <person name="Kiran S."/>
            <person name="Swarnkar M.K."/>
            <person name="Rana A."/>
            <person name="Tewari R."/>
            <person name="Gulati A."/>
        </authorList>
    </citation>
    <scope>NUCLEOTIDE SEQUENCE [LARGE SCALE GENOMIC DNA]</scope>
    <source>
        <strain evidence="1">IHBB 9852</strain>
    </source>
</reference>